<geneLocation type="mitochondrion" evidence="1"/>
<organism evidence="1">
    <name type="scientific">Picea glauca</name>
    <name type="common">White spruce</name>
    <name type="synonym">Pinus glauca</name>
    <dbReference type="NCBI Taxonomy" id="3330"/>
    <lineage>
        <taxon>Eukaryota</taxon>
        <taxon>Viridiplantae</taxon>
        <taxon>Streptophyta</taxon>
        <taxon>Embryophyta</taxon>
        <taxon>Tracheophyta</taxon>
        <taxon>Spermatophyta</taxon>
        <taxon>Pinopsida</taxon>
        <taxon>Pinidae</taxon>
        <taxon>Conifers I</taxon>
        <taxon>Pinales</taxon>
        <taxon>Pinaceae</taxon>
        <taxon>Picea</taxon>
    </lineage>
</organism>
<name>A0A117NIA6_PICGL</name>
<keyword evidence="1" id="KW-0496">Mitochondrion</keyword>
<accession>A0A117NIA6</accession>
<comment type="caution">
    <text evidence="1">The sequence shown here is derived from an EMBL/GenBank/DDBJ whole genome shotgun (WGS) entry which is preliminary data.</text>
</comment>
<dbReference type="EMBL" id="LKAM01000002">
    <property type="protein sequence ID" value="KUM49672.1"/>
    <property type="molecule type" value="Genomic_DNA"/>
</dbReference>
<protein>
    <submittedName>
        <fullName evidence="1">Uncharacterized protein</fullName>
    </submittedName>
</protein>
<gene>
    <name evidence="1" type="ORF">ABT39_MTgene2898</name>
</gene>
<dbReference type="AlphaFoldDB" id="A0A117NIA6"/>
<evidence type="ECO:0000313" key="1">
    <source>
        <dbReference type="EMBL" id="KUM49672.1"/>
    </source>
</evidence>
<sequence length="98" mass="10680">MVLPAGDQGLSLKKKCSPCSANISPKRDAGAGLKVNYSGCLVIPPMKALCQEGSDYENGNMTLVQKWPAILHLQIGLFSIFGKKPLFGRGIRLLKYRM</sequence>
<proteinExistence type="predicted"/>
<reference evidence="1" key="1">
    <citation type="journal article" date="2015" name="Genome Biol. Evol.">
        <title>Organellar Genomes of White Spruce (Picea glauca): Assembly and Annotation.</title>
        <authorList>
            <person name="Jackman S.D."/>
            <person name="Warren R.L."/>
            <person name="Gibb E.A."/>
            <person name="Vandervalk B.P."/>
            <person name="Mohamadi H."/>
            <person name="Chu J."/>
            <person name="Raymond A."/>
            <person name="Pleasance S."/>
            <person name="Coope R."/>
            <person name="Wildung M.R."/>
            <person name="Ritland C.E."/>
            <person name="Bousquet J."/>
            <person name="Jones S.J."/>
            <person name="Bohlmann J."/>
            <person name="Birol I."/>
        </authorList>
    </citation>
    <scope>NUCLEOTIDE SEQUENCE [LARGE SCALE GENOMIC DNA]</scope>
    <source>
        <tissue evidence="1">Flushing bud</tissue>
    </source>
</reference>